<name>A0A8S5LKP6_9CAUD</name>
<protein>
    <submittedName>
        <fullName evidence="1">Uncharacterized protein</fullName>
    </submittedName>
</protein>
<evidence type="ECO:0000313" key="1">
    <source>
        <dbReference type="EMBL" id="DAD70407.1"/>
    </source>
</evidence>
<organism evidence="1">
    <name type="scientific">Siphoviridae sp. ctomJ2</name>
    <dbReference type="NCBI Taxonomy" id="2827593"/>
    <lineage>
        <taxon>Viruses</taxon>
        <taxon>Duplodnaviria</taxon>
        <taxon>Heunggongvirae</taxon>
        <taxon>Uroviricota</taxon>
        <taxon>Caudoviricetes</taxon>
    </lineage>
</organism>
<sequence>MKHCVYFKNTKRGFALRCLRDGSLRKTCYDCRCPHFKPTFLYKLFNGEWKK</sequence>
<accession>A0A8S5LKP6</accession>
<proteinExistence type="predicted"/>
<reference evidence="1" key="1">
    <citation type="journal article" date="2021" name="Proc. Natl. Acad. Sci. U.S.A.">
        <title>A Catalog of Tens of Thousands of Viruses from Human Metagenomes Reveals Hidden Associations with Chronic Diseases.</title>
        <authorList>
            <person name="Tisza M.J."/>
            <person name="Buck C.B."/>
        </authorList>
    </citation>
    <scope>NUCLEOTIDE SEQUENCE</scope>
    <source>
        <strain evidence="1">CtomJ2</strain>
    </source>
</reference>
<dbReference type="EMBL" id="BK015864">
    <property type="protein sequence ID" value="DAD70407.1"/>
    <property type="molecule type" value="Genomic_DNA"/>
</dbReference>